<dbReference type="PANTHER" id="PTHR33499">
    <property type="entry name" value="OS12G0282400 PROTEIN-RELATED"/>
    <property type="match status" value="1"/>
</dbReference>
<feature type="chain" id="PRO_5039922072" evidence="2">
    <location>
        <begin position="18"/>
        <end position="221"/>
    </location>
</feature>
<dbReference type="Proteomes" id="UP000215914">
    <property type="component" value="Unassembled WGS sequence"/>
</dbReference>
<feature type="signal peptide" evidence="2">
    <location>
        <begin position="1"/>
        <end position="17"/>
    </location>
</feature>
<evidence type="ECO:0000313" key="3">
    <source>
        <dbReference type="EMBL" id="KAF5809776.1"/>
    </source>
</evidence>
<dbReference type="AlphaFoldDB" id="A0A9K3J7E8"/>
<gene>
    <name evidence="3" type="ORF">HanXRQr2_Chr04g0161401</name>
</gene>
<dbReference type="Gramene" id="mRNA:HanXRQr2_Chr04g0161401">
    <property type="protein sequence ID" value="mRNA:HanXRQr2_Chr04g0161401"/>
    <property type="gene ID" value="HanXRQr2_Chr04g0161401"/>
</dbReference>
<reference evidence="3" key="1">
    <citation type="journal article" date="2017" name="Nature">
        <title>The sunflower genome provides insights into oil metabolism, flowering and Asterid evolution.</title>
        <authorList>
            <person name="Badouin H."/>
            <person name="Gouzy J."/>
            <person name="Grassa C.J."/>
            <person name="Murat F."/>
            <person name="Staton S.E."/>
            <person name="Cottret L."/>
            <person name="Lelandais-Briere C."/>
            <person name="Owens G.L."/>
            <person name="Carrere S."/>
            <person name="Mayjonade B."/>
            <person name="Legrand L."/>
            <person name="Gill N."/>
            <person name="Kane N.C."/>
            <person name="Bowers J.E."/>
            <person name="Hubner S."/>
            <person name="Bellec A."/>
            <person name="Berard A."/>
            <person name="Berges H."/>
            <person name="Blanchet N."/>
            <person name="Boniface M.C."/>
            <person name="Brunel D."/>
            <person name="Catrice O."/>
            <person name="Chaidir N."/>
            <person name="Claudel C."/>
            <person name="Donnadieu C."/>
            <person name="Faraut T."/>
            <person name="Fievet G."/>
            <person name="Helmstetter N."/>
            <person name="King M."/>
            <person name="Knapp S.J."/>
            <person name="Lai Z."/>
            <person name="Le Paslier M.C."/>
            <person name="Lippi Y."/>
            <person name="Lorenzon L."/>
            <person name="Mandel J.R."/>
            <person name="Marage G."/>
            <person name="Marchand G."/>
            <person name="Marquand E."/>
            <person name="Bret-Mestries E."/>
            <person name="Morien E."/>
            <person name="Nambeesan S."/>
            <person name="Nguyen T."/>
            <person name="Pegot-Espagnet P."/>
            <person name="Pouilly N."/>
            <person name="Raftis F."/>
            <person name="Sallet E."/>
            <person name="Schiex T."/>
            <person name="Thomas J."/>
            <person name="Vandecasteele C."/>
            <person name="Vares D."/>
            <person name="Vear F."/>
            <person name="Vautrin S."/>
            <person name="Crespi M."/>
            <person name="Mangin B."/>
            <person name="Burke J.M."/>
            <person name="Salse J."/>
            <person name="Munos S."/>
            <person name="Vincourt P."/>
            <person name="Rieseberg L.H."/>
            <person name="Langlade N.B."/>
        </authorList>
    </citation>
    <scope>NUCLEOTIDE SEQUENCE</scope>
    <source>
        <tissue evidence="3">Leaves</tissue>
    </source>
</reference>
<feature type="region of interest" description="Disordered" evidence="1">
    <location>
        <begin position="16"/>
        <end position="76"/>
    </location>
</feature>
<name>A0A9K3J7E8_HELAN</name>
<protein>
    <submittedName>
        <fullName evidence="3">Uncharacterized protein</fullName>
    </submittedName>
</protein>
<keyword evidence="2" id="KW-0732">Signal</keyword>
<evidence type="ECO:0000256" key="2">
    <source>
        <dbReference type="SAM" id="SignalP"/>
    </source>
</evidence>
<dbReference type="EMBL" id="MNCJ02000319">
    <property type="protein sequence ID" value="KAF5809776.1"/>
    <property type="molecule type" value="Genomic_DNA"/>
</dbReference>
<sequence>MWKFMFLVMMVLTRTRPEEDSRGPTNQSVAIGSASDMVPRSTRRRKRNATTTTDSNQTQVDPPKRRGPNLNLSATKDFENLPEGSKISLTMAGGTKGFVGRTATQFANECGIVMRSVCPMNFHKWESVPADIKNLMYEKLQGKFNLLRTDRVFMGYVDSRLHYQWKRTRGELSAHWKNNGGKTNPRLARSMMKSNCRSPEDWNHLCDYWELESTRVSLLNA</sequence>
<evidence type="ECO:0000313" key="4">
    <source>
        <dbReference type="Proteomes" id="UP000215914"/>
    </source>
</evidence>
<reference evidence="3" key="2">
    <citation type="submission" date="2020-06" db="EMBL/GenBank/DDBJ databases">
        <title>Helianthus annuus Genome sequencing and assembly Release 2.</title>
        <authorList>
            <person name="Gouzy J."/>
            <person name="Langlade N."/>
            <person name="Munos S."/>
        </authorList>
    </citation>
    <scope>NUCLEOTIDE SEQUENCE</scope>
    <source>
        <tissue evidence="3">Leaves</tissue>
    </source>
</reference>
<comment type="caution">
    <text evidence="3">The sequence shown here is derived from an EMBL/GenBank/DDBJ whole genome shotgun (WGS) entry which is preliminary data.</text>
</comment>
<evidence type="ECO:0000256" key="1">
    <source>
        <dbReference type="SAM" id="MobiDB-lite"/>
    </source>
</evidence>
<proteinExistence type="predicted"/>
<organism evidence="3 4">
    <name type="scientific">Helianthus annuus</name>
    <name type="common">Common sunflower</name>
    <dbReference type="NCBI Taxonomy" id="4232"/>
    <lineage>
        <taxon>Eukaryota</taxon>
        <taxon>Viridiplantae</taxon>
        <taxon>Streptophyta</taxon>
        <taxon>Embryophyta</taxon>
        <taxon>Tracheophyta</taxon>
        <taxon>Spermatophyta</taxon>
        <taxon>Magnoliopsida</taxon>
        <taxon>eudicotyledons</taxon>
        <taxon>Gunneridae</taxon>
        <taxon>Pentapetalae</taxon>
        <taxon>asterids</taxon>
        <taxon>campanulids</taxon>
        <taxon>Asterales</taxon>
        <taxon>Asteraceae</taxon>
        <taxon>Asteroideae</taxon>
        <taxon>Heliantheae alliance</taxon>
        <taxon>Heliantheae</taxon>
        <taxon>Helianthus</taxon>
    </lineage>
</organism>
<accession>A0A9K3J7E8</accession>
<dbReference type="PANTHER" id="PTHR33499:SF38">
    <property type="match status" value="1"/>
</dbReference>
<keyword evidence="4" id="KW-1185">Reference proteome</keyword>